<dbReference type="RefSeq" id="WP_188621003.1">
    <property type="nucleotide sequence ID" value="NZ_BMJE01000004.1"/>
</dbReference>
<proteinExistence type="predicted"/>
<organism evidence="2 3">
    <name type="scientific">Flavobacterium suaedae</name>
    <dbReference type="NCBI Taxonomy" id="1767027"/>
    <lineage>
        <taxon>Bacteria</taxon>
        <taxon>Pseudomonadati</taxon>
        <taxon>Bacteroidota</taxon>
        <taxon>Flavobacteriia</taxon>
        <taxon>Flavobacteriales</taxon>
        <taxon>Flavobacteriaceae</taxon>
        <taxon>Flavobacterium</taxon>
    </lineage>
</organism>
<keyword evidence="1" id="KW-0732">Signal</keyword>
<dbReference type="InterPro" id="IPR051136">
    <property type="entry name" value="Intracellular_Lectin-GPT"/>
</dbReference>
<dbReference type="PANTHER" id="PTHR12223:SF19">
    <property type="entry name" value="LEGUME LECTIN DOMAIN-CONTAINING PROTEIN"/>
    <property type="match status" value="1"/>
</dbReference>
<dbReference type="PANTHER" id="PTHR12223">
    <property type="entry name" value="VESICULAR MANNOSE-BINDING LECTIN"/>
    <property type="match status" value="1"/>
</dbReference>
<dbReference type="EMBL" id="BMJE01000004">
    <property type="protein sequence ID" value="GGB78707.1"/>
    <property type="molecule type" value="Genomic_DNA"/>
</dbReference>
<dbReference type="InterPro" id="IPR056573">
    <property type="entry name" value="Lectin_L-type_dom"/>
</dbReference>
<evidence type="ECO:0000313" key="2">
    <source>
        <dbReference type="EMBL" id="GGB78707.1"/>
    </source>
</evidence>
<name>A0ABQ1JUU3_9FLAO</name>
<evidence type="ECO:0000256" key="1">
    <source>
        <dbReference type="SAM" id="SignalP"/>
    </source>
</evidence>
<reference evidence="3" key="1">
    <citation type="journal article" date="2019" name="Int. J. Syst. Evol. Microbiol.">
        <title>The Global Catalogue of Microorganisms (GCM) 10K type strain sequencing project: providing services to taxonomists for standard genome sequencing and annotation.</title>
        <authorList>
            <consortium name="The Broad Institute Genomics Platform"/>
            <consortium name="The Broad Institute Genome Sequencing Center for Infectious Disease"/>
            <person name="Wu L."/>
            <person name="Ma J."/>
        </authorList>
    </citation>
    <scope>NUCLEOTIDE SEQUENCE [LARGE SCALE GENOMIC DNA]</scope>
    <source>
        <strain evidence="3">CGMCC 1.15461</strain>
    </source>
</reference>
<gene>
    <name evidence="2" type="ORF">GCM10007424_18580</name>
</gene>
<dbReference type="Pfam" id="PF18483">
    <property type="entry name" value="Lectin_L-type_dom"/>
    <property type="match status" value="1"/>
</dbReference>
<dbReference type="Gene3D" id="2.60.120.200">
    <property type="match status" value="1"/>
</dbReference>
<feature type="signal peptide" evidence="1">
    <location>
        <begin position="1"/>
        <end position="23"/>
    </location>
</feature>
<dbReference type="InterPro" id="IPR019825">
    <property type="entry name" value="Lectin_legB_Mn/Ca_BS"/>
</dbReference>
<evidence type="ECO:0008006" key="4">
    <source>
        <dbReference type="Google" id="ProtNLM"/>
    </source>
</evidence>
<dbReference type="NCBIfam" id="TIGR04131">
    <property type="entry name" value="Bac_Flav_CTERM"/>
    <property type="match status" value="1"/>
</dbReference>
<accession>A0ABQ1JUU3</accession>
<dbReference type="CDD" id="cd01951">
    <property type="entry name" value="lectin_L-type"/>
    <property type="match status" value="1"/>
</dbReference>
<sequence>MKKKFLSTLALMVGLLFLTESRAQLIPSYAGDAYSTGNGCYVITPNLQQQAGAAWYDNPIDLNEDFDIVYNGFFGSNNGGADGMTFVLKTTPDAVIGLPGGGLGYQDLPGTNSLAVEFDTYQNSGGTVNDPYYDHISLQKNGNTNHISPNSLTSYVQASATSANIEDNTDHEVKIKWRAAEQRLIVIFDCQERINYNADIINTVFGGESTVYFGFTASTGDLTNQQSVCFQYLSFLESPLENKTICSGGAVTDIDGTLPGASNYQWSPATGVSNTATPNPVFTPTTTTTYTLTTTDNCGEVTEESFTVNVIPEPEVNVTVATSPICSGEDAVFNLNGTPDSEVTYSINNGNQEVITLDATGTATVTVVVSTNAQETLQLINIAFENPPFCEAVITGSASVDIEVIDTSFFMTPDCEGATATVTGDTGGTFAFNPAPADGAAIDSATGTISNATPGETYFVEYTVVSTCTATGNGQVTIYPAITYNTPSTLTVCDTDENNGFAEFNLSTTANEIGGGNTDLVITFYENETEAENGNATDQLPLNYTNTSAISQTIWVRIEDVNTGCYAIITQDLQVNPTPVVSSLTDITSCDVDDDGIIDFDLTPAINEILTTYPNASVTFYENEAQAESGNTADQLPTLYATTSDEEELWVRIQNTTGCYSTVVLQLTSEPLPELTEVDNIEVCDDNNDGITTIDLTVVESQITANNPDIVITYAYERNGIITEIATPSAFENTIADTQTIRAIAENSLGCSTSINFDIIVNNCFIQRGISPNSDGDNDYFDLTGLNVSELEIFNRYGLKVYSFSNYTNQWHGQSNDGDELPTGTYFYSMSYAGSNQTNAEQKTGWIYINRELN</sequence>
<evidence type="ECO:0000313" key="3">
    <source>
        <dbReference type="Proteomes" id="UP000615760"/>
    </source>
</evidence>
<comment type="caution">
    <text evidence="2">The sequence shown here is derived from an EMBL/GenBank/DDBJ whole genome shotgun (WGS) entry which is preliminary data.</text>
</comment>
<keyword evidence="3" id="KW-1185">Reference proteome</keyword>
<dbReference type="Pfam" id="PF13585">
    <property type="entry name" value="CHU_C"/>
    <property type="match status" value="1"/>
</dbReference>
<protein>
    <recommendedName>
        <fullName evidence="4">T9SS type B sorting domain-containing protein</fullName>
    </recommendedName>
</protein>
<feature type="chain" id="PRO_5045119154" description="T9SS type B sorting domain-containing protein" evidence="1">
    <location>
        <begin position="24"/>
        <end position="854"/>
    </location>
</feature>
<dbReference type="InterPro" id="IPR026341">
    <property type="entry name" value="T9SS_type_B"/>
</dbReference>
<dbReference type="PROSITE" id="PS00307">
    <property type="entry name" value="LECTIN_LEGUME_BETA"/>
    <property type="match status" value="1"/>
</dbReference>
<dbReference type="Proteomes" id="UP000615760">
    <property type="component" value="Unassembled WGS sequence"/>
</dbReference>
<dbReference type="InterPro" id="IPR013320">
    <property type="entry name" value="ConA-like_dom_sf"/>
</dbReference>
<dbReference type="SUPFAM" id="SSF49899">
    <property type="entry name" value="Concanavalin A-like lectins/glucanases"/>
    <property type="match status" value="1"/>
</dbReference>